<accession>A0A7X9SYV3</accession>
<dbReference type="InterPro" id="IPR003675">
    <property type="entry name" value="Rce1/LyrA-like_dom"/>
</dbReference>
<keyword evidence="3" id="KW-0482">Metalloprotease</keyword>
<feature type="transmembrane region" description="Helical" evidence="1">
    <location>
        <begin position="181"/>
        <end position="201"/>
    </location>
</feature>
<name>A0A7X9SYV3_9CORY</name>
<organism evidence="3 4">
    <name type="scientific">Corynebacterium xerosis</name>
    <dbReference type="NCBI Taxonomy" id="1725"/>
    <lineage>
        <taxon>Bacteria</taxon>
        <taxon>Bacillati</taxon>
        <taxon>Actinomycetota</taxon>
        <taxon>Actinomycetes</taxon>
        <taxon>Mycobacteriales</taxon>
        <taxon>Corynebacteriaceae</taxon>
        <taxon>Corynebacterium</taxon>
    </lineage>
</organism>
<feature type="transmembrane region" description="Helical" evidence="1">
    <location>
        <begin position="140"/>
        <end position="161"/>
    </location>
</feature>
<dbReference type="RefSeq" id="WP_168938465.1">
    <property type="nucleotide sequence ID" value="NZ_JABAGA010000010.1"/>
</dbReference>
<keyword evidence="1" id="KW-0472">Membrane</keyword>
<dbReference type="GO" id="GO:0004175">
    <property type="term" value="F:endopeptidase activity"/>
    <property type="evidence" value="ECO:0007669"/>
    <property type="project" value="UniProtKB-ARBA"/>
</dbReference>
<feature type="transmembrane region" description="Helical" evidence="1">
    <location>
        <begin position="25"/>
        <end position="48"/>
    </location>
</feature>
<dbReference type="GO" id="GO:0008237">
    <property type="term" value="F:metallopeptidase activity"/>
    <property type="evidence" value="ECO:0007669"/>
    <property type="project" value="UniProtKB-KW"/>
</dbReference>
<feature type="domain" description="CAAX prenyl protease 2/Lysostaphin resistance protein A-like" evidence="2">
    <location>
        <begin position="183"/>
        <end position="281"/>
    </location>
</feature>
<feature type="transmembrane region" description="Helical" evidence="1">
    <location>
        <begin position="246"/>
        <end position="265"/>
    </location>
</feature>
<reference evidence="3 4" key="1">
    <citation type="submission" date="2020-04" db="EMBL/GenBank/DDBJ databases">
        <authorList>
            <person name="Hitch T.C.A."/>
            <person name="Wylensek D."/>
            <person name="Clavel T."/>
        </authorList>
    </citation>
    <scope>NUCLEOTIDE SEQUENCE [LARGE SCALE GENOMIC DNA]</scope>
    <source>
        <strain evidence="3 4">BL-383-APC-2I</strain>
    </source>
</reference>
<dbReference type="Proteomes" id="UP000589552">
    <property type="component" value="Unassembled WGS sequence"/>
</dbReference>
<keyword evidence="1" id="KW-1133">Transmembrane helix</keyword>
<keyword evidence="1" id="KW-0812">Transmembrane</keyword>
<comment type="caution">
    <text evidence="3">The sequence shown here is derived from an EMBL/GenBank/DDBJ whole genome shotgun (WGS) entry which is preliminary data.</text>
</comment>
<feature type="transmembrane region" description="Helical" evidence="1">
    <location>
        <begin position="222"/>
        <end position="240"/>
    </location>
</feature>
<proteinExistence type="predicted"/>
<dbReference type="GO" id="GO:0006508">
    <property type="term" value="P:proteolysis"/>
    <property type="evidence" value="ECO:0007669"/>
    <property type="project" value="UniProtKB-KW"/>
</dbReference>
<dbReference type="AlphaFoldDB" id="A0A7X9SYV3"/>
<feature type="transmembrane region" description="Helical" evidence="1">
    <location>
        <begin position="74"/>
        <end position="94"/>
    </location>
</feature>
<keyword evidence="3" id="KW-0378">Hydrolase</keyword>
<dbReference type="Pfam" id="PF02517">
    <property type="entry name" value="Rce1-like"/>
    <property type="match status" value="1"/>
</dbReference>
<dbReference type="EMBL" id="JABAGA010000010">
    <property type="protein sequence ID" value="NMF10362.1"/>
    <property type="molecule type" value="Genomic_DNA"/>
</dbReference>
<feature type="transmembrane region" description="Helical" evidence="1">
    <location>
        <begin position="297"/>
        <end position="317"/>
    </location>
</feature>
<keyword evidence="3" id="KW-0645">Protease</keyword>
<evidence type="ECO:0000313" key="3">
    <source>
        <dbReference type="EMBL" id="NMF10362.1"/>
    </source>
</evidence>
<evidence type="ECO:0000313" key="4">
    <source>
        <dbReference type="Proteomes" id="UP000589552"/>
    </source>
</evidence>
<sequence length="326" mass="33266">MDGRRSGDNMDGDIGARAARLRPGVLGWGHAVVGLLAAMVCVLLPSLVLMSTGGAQMAAGADGGDLDAMPKLAVPPWMALAQFVPLLIIVALVLRGARRKTVREEGNGAGSSTGSGAARRPGEMAAVESGRFFGPGTLRALLVIGVIAVIIAVVANIFLAVRGEAPNSLAGKLGLGKGAGADLLIIAGAACIGPVAEELAFRGLVFRGVFDALGSRARATRFTMPLITATVISTVTFAIAHQDPSMGQNVFFAAVGAFACIAYWATRSLTSAAWIHSVVNSIALAVAFFWSTDHGTVVHGVALVAAPFVALAVMAALSRFVGVARL</sequence>
<protein>
    <submittedName>
        <fullName evidence="3">CPBP family intramembrane metalloprotease</fullName>
    </submittedName>
</protein>
<dbReference type="GO" id="GO:0080120">
    <property type="term" value="P:CAAX-box protein maturation"/>
    <property type="evidence" value="ECO:0007669"/>
    <property type="project" value="UniProtKB-ARBA"/>
</dbReference>
<gene>
    <name evidence="3" type="ORF">HF852_12290</name>
</gene>
<evidence type="ECO:0000259" key="2">
    <source>
        <dbReference type="Pfam" id="PF02517"/>
    </source>
</evidence>
<feature type="transmembrane region" description="Helical" evidence="1">
    <location>
        <begin position="272"/>
        <end position="291"/>
    </location>
</feature>
<evidence type="ECO:0000256" key="1">
    <source>
        <dbReference type="SAM" id="Phobius"/>
    </source>
</evidence>